<keyword evidence="1" id="KW-1133">Transmembrane helix</keyword>
<dbReference type="PANTHER" id="PTHR31876">
    <property type="entry name" value="COV-LIKE PROTEIN 1"/>
    <property type="match status" value="1"/>
</dbReference>
<reference evidence="2" key="1">
    <citation type="journal article" date="2015" name="Nature">
        <title>Complex archaea that bridge the gap between prokaryotes and eukaryotes.</title>
        <authorList>
            <person name="Spang A."/>
            <person name="Saw J.H."/>
            <person name="Jorgensen S.L."/>
            <person name="Zaremba-Niedzwiedzka K."/>
            <person name="Martijn J."/>
            <person name="Lind A.E."/>
            <person name="van Eijk R."/>
            <person name="Schleper C."/>
            <person name="Guy L."/>
            <person name="Ettema T.J."/>
        </authorList>
    </citation>
    <scope>NUCLEOTIDE SEQUENCE</scope>
</reference>
<keyword evidence="1" id="KW-0812">Transmembrane</keyword>
<sequence>MTRLYKHIGQAFLAGIVAILPIAGLIITVAYLESTISSTGISKIPFYFPGFGLLTAVISIYLVGLIVTNFIGKWIWKRVDKILNRLPALGRIYQTLKQILGYGEGEDAIFHEVVLVPSTDQQSEELGLVTNKMSDDQGHTNLIIFVPGAPSPTSGRLLVMRQDSVKRLAVPVNEAIKALVSMGKTEIDLRSFGAPKEQSEIDGIKVP</sequence>
<dbReference type="PANTHER" id="PTHR31876:SF26">
    <property type="entry name" value="PROTEIN LIKE COV 2"/>
    <property type="match status" value="1"/>
</dbReference>
<feature type="transmembrane region" description="Helical" evidence="1">
    <location>
        <begin position="12"/>
        <end position="32"/>
    </location>
</feature>
<gene>
    <name evidence="2" type="ORF">LCGC14_2898990</name>
</gene>
<name>A0A0F8XV22_9ZZZZ</name>
<dbReference type="EMBL" id="LAZR01057013">
    <property type="protein sequence ID" value="KKK72927.1"/>
    <property type="molecule type" value="Genomic_DNA"/>
</dbReference>
<organism evidence="2">
    <name type="scientific">marine sediment metagenome</name>
    <dbReference type="NCBI Taxonomy" id="412755"/>
    <lineage>
        <taxon>unclassified sequences</taxon>
        <taxon>metagenomes</taxon>
        <taxon>ecological metagenomes</taxon>
    </lineage>
</organism>
<proteinExistence type="predicted"/>
<comment type="caution">
    <text evidence="2">The sequence shown here is derived from an EMBL/GenBank/DDBJ whole genome shotgun (WGS) entry which is preliminary data.</text>
</comment>
<protein>
    <recommendedName>
        <fullName evidence="3">DUF502 domain-containing protein</fullName>
    </recommendedName>
</protein>
<evidence type="ECO:0008006" key="3">
    <source>
        <dbReference type="Google" id="ProtNLM"/>
    </source>
</evidence>
<dbReference type="AlphaFoldDB" id="A0A0F8XV22"/>
<evidence type="ECO:0000256" key="1">
    <source>
        <dbReference type="SAM" id="Phobius"/>
    </source>
</evidence>
<accession>A0A0F8XV22</accession>
<dbReference type="Pfam" id="PF04367">
    <property type="entry name" value="DUF502"/>
    <property type="match status" value="1"/>
</dbReference>
<dbReference type="InterPro" id="IPR007462">
    <property type="entry name" value="COV1-like"/>
</dbReference>
<feature type="transmembrane region" description="Helical" evidence="1">
    <location>
        <begin position="44"/>
        <end position="71"/>
    </location>
</feature>
<evidence type="ECO:0000313" key="2">
    <source>
        <dbReference type="EMBL" id="KKK72927.1"/>
    </source>
</evidence>
<keyword evidence="1" id="KW-0472">Membrane</keyword>